<evidence type="ECO:0000256" key="6">
    <source>
        <dbReference type="ARBA" id="ARBA00022723"/>
    </source>
</evidence>
<dbReference type="InterPro" id="IPR023214">
    <property type="entry name" value="HAD_sf"/>
</dbReference>
<dbReference type="Gene3D" id="1.20.1110.10">
    <property type="entry name" value="Calcium-transporting ATPase, transmembrane domain"/>
    <property type="match status" value="1"/>
</dbReference>
<dbReference type="InterPro" id="IPR044492">
    <property type="entry name" value="P_typ_ATPase_HD_dom"/>
</dbReference>
<dbReference type="PANTHER" id="PTHR24093">
    <property type="entry name" value="CATION TRANSPORTING ATPASE"/>
    <property type="match status" value="1"/>
</dbReference>
<dbReference type="FunFam" id="3.40.50.1000:FF:000018">
    <property type="entry name" value="Calcium-transporting ATPase"/>
    <property type="match status" value="1"/>
</dbReference>
<keyword evidence="4" id="KW-0109">Calcium transport</keyword>
<evidence type="ECO:0000256" key="5">
    <source>
        <dbReference type="ARBA" id="ARBA00022692"/>
    </source>
</evidence>
<dbReference type="PRINTS" id="PR00119">
    <property type="entry name" value="CATATPASE"/>
</dbReference>
<evidence type="ECO:0000256" key="13">
    <source>
        <dbReference type="ARBA" id="ARBA00023065"/>
    </source>
</evidence>
<dbReference type="InterPro" id="IPR023299">
    <property type="entry name" value="ATPase_P-typ_cyto_dom_N"/>
</dbReference>
<dbReference type="InterPro" id="IPR059000">
    <property type="entry name" value="ATPase_P-type_domA"/>
</dbReference>
<dbReference type="GeneID" id="27685327"/>
<keyword evidence="5 17" id="KW-0812">Transmembrane</keyword>
<comment type="subcellular location">
    <subcellularLocation>
        <location evidence="1">Endomembrane system</location>
        <topology evidence="1">Multi-pass membrane protein</topology>
    </subcellularLocation>
</comment>
<dbReference type="Gene3D" id="2.70.150.10">
    <property type="entry name" value="Calcium-transporting ATPase, cytoplasmic transduction domain A"/>
    <property type="match status" value="1"/>
</dbReference>
<feature type="compositionally biased region" description="Low complexity" evidence="16">
    <location>
        <begin position="59"/>
        <end position="72"/>
    </location>
</feature>
<evidence type="ECO:0000256" key="2">
    <source>
        <dbReference type="ARBA" id="ARBA00012790"/>
    </source>
</evidence>
<evidence type="ECO:0000256" key="12">
    <source>
        <dbReference type="ARBA" id="ARBA00022989"/>
    </source>
</evidence>
<dbReference type="PANTHER" id="PTHR24093:SF369">
    <property type="entry name" value="CALCIUM-TRANSPORTING ATPASE"/>
    <property type="match status" value="1"/>
</dbReference>
<keyword evidence="12 17" id="KW-1133">Transmembrane helix</keyword>
<dbReference type="InParanoid" id="A0A0L0HTL6"/>
<dbReference type="STRING" id="645134.A0A0L0HTL6"/>
<evidence type="ECO:0000256" key="9">
    <source>
        <dbReference type="ARBA" id="ARBA00022840"/>
    </source>
</evidence>
<dbReference type="Gene3D" id="3.40.1110.10">
    <property type="entry name" value="Calcium-transporting ATPase, cytoplasmic domain N"/>
    <property type="match status" value="1"/>
</dbReference>
<evidence type="ECO:0000256" key="10">
    <source>
        <dbReference type="ARBA" id="ARBA00022842"/>
    </source>
</evidence>
<feature type="compositionally biased region" description="Basic residues" evidence="16">
    <location>
        <begin position="179"/>
        <end position="188"/>
    </location>
</feature>
<evidence type="ECO:0000256" key="3">
    <source>
        <dbReference type="ARBA" id="ARBA00022448"/>
    </source>
</evidence>
<dbReference type="SUPFAM" id="SSF81660">
    <property type="entry name" value="Metal cation-transporting ATPase, ATP-binding domain N"/>
    <property type="match status" value="1"/>
</dbReference>
<dbReference type="SFLD" id="SFLDS00003">
    <property type="entry name" value="Haloacid_Dehalogenase"/>
    <property type="match status" value="1"/>
</dbReference>
<dbReference type="EMBL" id="KQ257451">
    <property type="protein sequence ID" value="KND04245.1"/>
    <property type="molecule type" value="Genomic_DNA"/>
</dbReference>
<feature type="region of interest" description="Disordered" evidence="16">
    <location>
        <begin position="178"/>
        <end position="206"/>
    </location>
</feature>
<accession>A0A0L0HTL6</accession>
<keyword evidence="22" id="KW-1185">Reference proteome</keyword>
<dbReference type="InterPro" id="IPR004014">
    <property type="entry name" value="ATPase_P-typ_cation-transptr_N"/>
</dbReference>
<feature type="transmembrane region" description="Helical" evidence="17">
    <location>
        <begin position="246"/>
        <end position="264"/>
    </location>
</feature>
<dbReference type="GO" id="GO:0012505">
    <property type="term" value="C:endomembrane system"/>
    <property type="evidence" value="ECO:0007669"/>
    <property type="project" value="UniProtKB-SubCell"/>
</dbReference>
<dbReference type="SUPFAM" id="SSF81653">
    <property type="entry name" value="Calcium ATPase, transduction domain A"/>
    <property type="match status" value="1"/>
</dbReference>
<feature type="transmembrane region" description="Helical" evidence="17">
    <location>
        <begin position="1112"/>
        <end position="1134"/>
    </location>
</feature>
<feature type="transmembrane region" description="Helical" evidence="17">
    <location>
        <begin position="928"/>
        <end position="947"/>
    </location>
</feature>
<keyword evidence="3" id="KW-0813">Transport</keyword>
<feature type="region of interest" description="Disordered" evidence="16">
    <location>
        <begin position="1"/>
        <end position="98"/>
    </location>
</feature>
<reference evidence="21 22" key="1">
    <citation type="submission" date="2009-08" db="EMBL/GenBank/DDBJ databases">
        <title>The Genome Sequence of Spizellomyces punctatus strain DAOM BR117.</title>
        <authorList>
            <consortium name="The Broad Institute Genome Sequencing Platform"/>
            <person name="Russ C."/>
            <person name="Cuomo C."/>
            <person name="Shea T."/>
            <person name="Young S.K."/>
            <person name="Zeng Q."/>
            <person name="Koehrsen M."/>
            <person name="Haas B."/>
            <person name="Borodovsky M."/>
            <person name="Guigo R."/>
            <person name="Alvarado L."/>
            <person name="Berlin A."/>
            <person name="Bochicchio J."/>
            <person name="Borenstein D."/>
            <person name="Chapman S."/>
            <person name="Chen Z."/>
            <person name="Engels R."/>
            <person name="Freedman E."/>
            <person name="Gellesch M."/>
            <person name="Goldberg J."/>
            <person name="Griggs A."/>
            <person name="Gujja S."/>
            <person name="Heiman D."/>
            <person name="Hepburn T."/>
            <person name="Howarth C."/>
            <person name="Jen D."/>
            <person name="Larson L."/>
            <person name="Lewis B."/>
            <person name="Mehta T."/>
            <person name="Park D."/>
            <person name="Pearson M."/>
            <person name="Roberts A."/>
            <person name="Saif S."/>
            <person name="Shenoy N."/>
            <person name="Sisk P."/>
            <person name="Stolte C."/>
            <person name="Sykes S."/>
            <person name="Thomson T."/>
            <person name="Walk T."/>
            <person name="White J."/>
            <person name="Yandava C."/>
            <person name="Burger G."/>
            <person name="Gray M.W."/>
            <person name="Holland P.W.H."/>
            <person name="King N."/>
            <person name="Lang F.B.F."/>
            <person name="Roger A.J."/>
            <person name="Ruiz-Trillo I."/>
            <person name="Lander E."/>
            <person name="Nusbaum C."/>
        </authorList>
    </citation>
    <scope>NUCLEOTIDE SEQUENCE [LARGE SCALE GENOMIC DNA]</scope>
    <source>
        <strain evidence="21 22">DAOM BR117</strain>
    </source>
</reference>
<dbReference type="RefSeq" id="XP_016612284.1">
    <property type="nucleotide sequence ID" value="XM_016749996.1"/>
</dbReference>
<dbReference type="GO" id="GO:0005524">
    <property type="term" value="F:ATP binding"/>
    <property type="evidence" value="ECO:0007669"/>
    <property type="project" value="UniProtKB-KW"/>
</dbReference>
<dbReference type="PRINTS" id="PR00120">
    <property type="entry name" value="HATPASE"/>
</dbReference>
<dbReference type="GO" id="GO:0046872">
    <property type="term" value="F:metal ion binding"/>
    <property type="evidence" value="ECO:0007669"/>
    <property type="project" value="UniProtKB-KW"/>
</dbReference>
<dbReference type="EC" id="7.2.2.10" evidence="2"/>
<dbReference type="GO" id="GO:0005886">
    <property type="term" value="C:plasma membrane"/>
    <property type="evidence" value="ECO:0007669"/>
    <property type="project" value="TreeGrafter"/>
</dbReference>
<evidence type="ECO:0000256" key="8">
    <source>
        <dbReference type="ARBA" id="ARBA00022837"/>
    </source>
</evidence>
<evidence type="ECO:0000256" key="4">
    <source>
        <dbReference type="ARBA" id="ARBA00022568"/>
    </source>
</evidence>
<dbReference type="Pfam" id="PF00690">
    <property type="entry name" value="Cation_ATPase_N"/>
    <property type="match status" value="1"/>
</dbReference>
<evidence type="ECO:0000256" key="17">
    <source>
        <dbReference type="SAM" id="Phobius"/>
    </source>
</evidence>
<evidence type="ECO:0000256" key="11">
    <source>
        <dbReference type="ARBA" id="ARBA00022967"/>
    </source>
</evidence>
<organism evidence="21 22">
    <name type="scientific">Spizellomyces punctatus (strain DAOM BR117)</name>
    <dbReference type="NCBI Taxonomy" id="645134"/>
    <lineage>
        <taxon>Eukaryota</taxon>
        <taxon>Fungi</taxon>
        <taxon>Fungi incertae sedis</taxon>
        <taxon>Chytridiomycota</taxon>
        <taxon>Chytridiomycota incertae sedis</taxon>
        <taxon>Chytridiomycetes</taxon>
        <taxon>Spizellomycetales</taxon>
        <taxon>Spizellomycetaceae</taxon>
        <taxon>Spizellomyces</taxon>
    </lineage>
</organism>
<dbReference type="eggNOG" id="KOG0204">
    <property type="taxonomic scope" value="Eukaryota"/>
</dbReference>
<keyword evidence="9" id="KW-0067">ATP-binding</keyword>
<dbReference type="InterPro" id="IPR023298">
    <property type="entry name" value="ATPase_P-typ_TM_dom_sf"/>
</dbReference>
<dbReference type="NCBIfam" id="TIGR01494">
    <property type="entry name" value="ATPase_P-type"/>
    <property type="match status" value="2"/>
</dbReference>
<dbReference type="Proteomes" id="UP000053201">
    <property type="component" value="Unassembled WGS sequence"/>
</dbReference>
<dbReference type="SFLD" id="SFLDF00027">
    <property type="entry name" value="p-type_atpase"/>
    <property type="match status" value="1"/>
</dbReference>
<feature type="region of interest" description="Disordered" evidence="16">
    <location>
        <begin position="1278"/>
        <end position="1297"/>
    </location>
</feature>
<proteinExistence type="predicted"/>
<keyword evidence="10" id="KW-0460">Magnesium</keyword>
<keyword evidence="14 17" id="KW-0472">Membrane</keyword>
<dbReference type="Gene3D" id="3.40.50.1000">
    <property type="entry name" value="HAD superfamily/HAD-like"/>
    <property type="match status" value="1"/>
</dbReference>
<keyword evidence="7" id="KW-0547">Nucleotide-binding</keyword>
<dbReference type="InterPro" id="IPR001757">
    <property type="entry name" value="P_typ_ATPase"/>
</dbReference>
<dbReference type="Pfam" id="PF13246">
    <property type="entry name" value="Cation_ATPase"/>
    <property type="match status" value="1"/>
</dbReference>
<evidence type="ECO:0000256" key="16">
    <source>
        <dbReference type="SAM" id="MobiDB-lite"/>
    </source>
</evidence>
<evidence type="ECO:0000256" key="7">
    <source>
        <dbReference type="ARBA" id="ARBA00022741"/>
    </source>
</evidence>
<feature type="domain" description="Cation-transporting P-type ATPase C-terminal" evidence="19">
    <location>
        <begin position="948"/>
        <end position="1130"/>
    </location>
</feature>
<feature type="transmembrane region" description="Helical" evidence="17">
    <location>
        <begin position="1043"/>
        <end position="1060"/>
    </location>
</feature>
<dbReference type="PROSITE" id="PS00154">
    <property type="entry name" value="ATPASE_E1_E2"/>
    <property type="match status" value="1"/>
</dbReference>
<dbReference type="SUPFAM" id="SSF81665">
    <property type="entry name" value="Calcium ATPase, transmembrane domain M"/>
    <property type="match status" value="1"/>
</dbReference>
<evidence type="ECO:0000259" key="18">
    <source>
        <dbReference type="Pfam" id="PF00122"/>
    </source>
</evidence>
<dbReference type="InterPro" id="IPR036412">
    <property type="entry name" value="HAD-like_sf"/>
</dbReference>
<feature type="transmembrane region" description="Helical" evidence="17">
    <location>
        <begin position="270"/>
        <end position="290"/>
    </location>
</feature>
<dbReference type="SFLD" id="SFLDG00002">
    <property type="entry name" value="C1.7:_P-type_atpase_like"/>
    <property type="match status" value="1"/>
</dbReference>
<evidence type="ECO:0000259" key="19">
    <source>
        <dbReference type="Pfam" id="PF00689"/>
    </source>
</evidence>
<name>A0A0L0HTL6_SPIPD</name>
<evidence type="ECO:0000313" key="21">
    <source>
        <dbReference type="EMBL" id="KND04245.1"/>
    </source>
</evidence>
<keyword evidence="8" id="KW-0106">Calcium</keyword>
<dbReference type="InterPro" id="IPR018303">
    <property type="entry name" value="ATPase_P-typ_P_site"/>
</dbReference>
<feature type="domain" description="P-type ATPase A" evidence="18">
    <location>
        <begin position="307"/>
        <end position="406"/>
    </location>
</feature>
<evidence type="ECO:0000259" key="20">
    <source>
        <dbReference type="Pfam" id="PF00690"/>
    </source>
</evidence>
<dbReference type="GO" id="GO:0016887">
    <property type="term" value="F:ATP hydrolysis activity"/>
    <property type="evidence" value="ECO:0007669"/>
    <property type="project" value="InterPro"/>
</dbReference>
<dbReference type="InterPro" id="IPR006068">
    <property type="entry name" value="ATPase_P-typ_cation-transptr_C"/>
</dbReference>
<feature type="compositionally biased region" description="Low complexity" evidence="16">
    <location>
        <begin position="1186"/>
        <end position="1201"/>
    </location>
</feature>
<dbReference type="VEuPathDB" id="FungiDB:SPPG_01676"/>
<dbReference type="GO" id="GO:0005388">
    <property type="term" value="F:P-type calcium transporter activity"/>
    <property type="evidence" value="ECO:0007669"/>
    <property type="project" value="UniProtKB-EC"/>
</dbReference>
<feature type="transmembrane region" description="Helical" evidence="17">
    <location>
        <begin position="1004"/>
        <end position="1023"/>
    </location>
</feature>
<keyword evidence="6" id="KW-0479">Metal-binding</keyword>
<evidence type="ECO:0000256" key="15">
    <source>
        <dbReference type="ARBA" id="ARBA00067965"/>
    </source>
</evidence>
<dbReference type="Pfam" id="PF00122">
    <property type="entry name" value="E1-E2_ATPase"/>
    <property type="match status" value="1"/>
</dbReference>
<dbReference type="CDD" id="cd02081">
    <property type="entry name" value="P-type_ATPase_Ca_PMCA-like"/>
    <property type="match status" value="1"/>
</dbReference>
<gene>
    <name evidence="21" type="ORF">SPPG_01676</name>
</gene>
<feature type="transmembrane region" description="Helical" evidence="17">
    <location>
        <begin position="481"/>
        <end position="509"/>
    </location>
</feature>
<keyword evidence="11" id="KW-1278">Translocase</keyword>
<evidence type="ECO:0000313" key="22">
    <source>
        <dbReference type="Proteomes" id="UP000053201"/>
    </source>
</evidence>
<feature type="domain" description="Cation-transporting P-type ATPase N-terminal" evidence="20">
    <location>
        <begin position="209"/>
        <end position="256"/>
    </location>
</feature>
<sequence>MSSRPKRPGSALPNAVDSSEESLASPDSPASPHYPDPHDREPLVAQPRHLPPIVRPSDGGEVAAVGAGTGEAMLTERAHPSPDIDDEGPPGDAHPEKRKTLSNIKSKYPTFAPNQFGLTPEDLGRICNFDDRNSPSQLLMLNSEYGGVDGVGHLLKTDLENGLSLAGDTGAVEADVAKNKRHSKAHRKVAPDADIQTTGEPTVPKKDMTAAEKEIRTEIFGQNLIPPPRSDTILEIVWETIKDDPIIKVLIVGAIVVLSLGTAICPKDGWIEGLAILVAVVIVLSVTAGNDWSKDRKFKKLLLLQSDKRTKVIRGGMKDQISSWDVLVGDLVEVVVGDEIPADGLYVRGNRLVVDESPLTGESVPVKKSPAAPYMFSGCQVSEGSGVMLVTGVGPRSSGGQIQELLNEAQSEETVLQVKLKQVAVLIGKIGVASGILTFLGLLIRWAIAWAQHQPPAGRHACLSTGDSETLARIQAIAEDFVIGITVVVVAVPEGLPLAVTISLAFSMFKMIKDNCFVRHLDASETMGEATCICTDKTGTLTENRMTVVKALVGDQVHYGEGSGEEQFQPFSATTFDPKLRNLLAEGICINSNCFVKYNERSNQPIFVGSATEGALLVFADKLGVQYDAVRKEVTKVENGTWSFSSDRKRMSTLVHPIAEAVPVATPGGLVAARKTKFRLYTKGASEIVLSLCTHILDAKGTTVAPISATDISRIQRTIKRWASQGLRTLALAYRDTDQSLTTFEGQGKKDDPEHDLIFVGLVGIKDPLRKEVPGAVATCQRAGLTIRMVTGDNILTACKIARECNIMFGDGIALEGPVFRAMTEEEKIAVIPRLQVLARSSPADKHTLVNLLKRLGEVVAVTGDGTNDAPALKEADVGFAMGISGTQIAMNASDIVLLDDNFVSLVQSIRWGRNVLNCVRKFLQFQLGVNLVAIILTFVGSLTVGTSPLSTVQLLWVNLIMDSLGALALASDEPEDDILDHPPHARTESLLSRPMREYIGMQVVYQITVLLCLFLGGADDWVPMDPSFHSTADTEGNPSRRAVTMVFLTFILMQISNIVMARQLNGEINYFKHFFRNRLFILIITVIVGVQVLVIIFGGDFVNTCPLDWKEWIVCIVLALLNFPFVFVIRCALNLHRNWTHNHILSPKCHWGPPAQKAIGPHTAIQVDRSSIVSNPDLEEPPSNRLTTTRTSRGSSLTSGVASPVHQSQTSLHDASARQPYRRMHRAGQRWRTVRSAVVLMGALEEVRREDFRREGPDQRFMDNWIRFRKDVDALPTKGAALSRSAQSLSGGGRSS</sequence>
<feature type="transmembrane region" description="Helical" evidence="17">
    <location>
        <begin position="1080"/>
        <end position="1100"/>
    </location>
</feature>
<dbReference type="SUPFAM" id="SSF56784">
    <property type="entry name" value="HAD-like"/>
    <property type="match status" value="1"/>
</dbReference>
<evidence type="ECO:0000256" key="14">
    <source>
        <dbReference type="ARBA" id="ARBA00023136"/>
    </source>
</evidence>
<dbReference type="Pfam" id="PF00689">
    <property type="entry name" value="Cation_ATPase_C"/>
    <property type="match status" value="1"/>
</dbReference>
<dbReference type="OMA" id="AVPERWC"/>
<evidence type="ECO:0000256" key="1">
    <source>
        <dbReference type="ARBA" id="ARBA00004127"/>
    </source>
</evidence>
<dbReference type="OrthoDB" id="3352408at2759"/>
<dbReference type="InterPro" id="IPR008250">
    <property type="entry name" value="ATPase_P-typ_transduc_dom_A_sf"/>
</dbReference>
<feature type="region of interest" description="Disordered" evidence="16">
    <location>
        <begin position="1175"/>
        <end position="1224"/>
    </location>
</feature>
<keyword evidence="13" id="KW-0406">Ion transport</keyword>
<protein>
    <recommendedName>
        <fullName evidence="15">Calcium-transporting ATPase 2</fullName>
        <ecNumber evidence="2">7.2.2.10</ecNumber>
    </recommendedName>
</protein>
<dbReference type="GO" id="GO:0006874">
    <property type="term" value="P:intracellular calcium ion homeostasis"/>
    <property type="evidence" value="ECO:0007669"/>
    <property type="project" value="TreeGrafter"/>
</dbReference>